<evidence type="ECO:0000256" key="3">
    <source>
        <dbReference type="ARBA" id="ARBA00012483"/>
    </source>
</evidence>
<dbReference type="GO" id="GO:0016567">
    <property type="term" value="P:protein ubiquitination"/>
    <property type="evidence" value="ECO:0007669"/>
    <property type="project" value="TreeGrafter"/>
</dbReference>
<evidence type="ECO:0000256" key="8">
    <source>
        <dbReference type="PROSITE-ProRule" id="PRU00175"/>
    </source>
</evidence>
<accession>A0A2K3KNE9</accession>
<dbReference type="Pfam" id="PF12678">
    <property type="entry name" value="zf-rbx1"/>
    <property type="match status" value="1"/>
</dbReference>
<dbReference type="InterPro" id="IPR001841">
    <property type="entry name" value="Znf_RING"/>
</dbReference>
<evidence type="ECO:0000313" key="10">
    <source>
        <dbReference type="EMBL" id="PNX67796.1"/>
    </source>
</evidence>
<evidence type="ECO:0000259" key="9">
    <source>
        <dbReference type="PROSITE" id="PS50089"/>
    </source>
</evidence>
<feature type="non-terminal residue" evidence="10">
    <location>
        <position position="1"/>
    </location>
</feature>
<comment type="catalytic activity">
    <reaction evidence="1">
        <text>S-ubiquitinyl-[E2 ubiquitin-conjugating enzyme]-L-cysteine + [acceptor protein]-L-lysine = [E2 ubiquitin-conjugating enzyme]-L-cysteine + N(6)-ubiquitinyl-[acceptor protein]-L-lysine.</text>
        <dbReference type="EC" id="2.3.2.27"/>
    </reaction>
</comment>
<organism evidence="10 11">
    <name type="scientific">Trifolium pratense</name>
    <name type="common">Red clover</name>
    <dbReference type="NCBI Taxonomy" id="57577"/>
    <lineage>
        <taxon>Eukaryota</taxon>
        <taxon>Viridiplantae</taxon>
        <taxon>Streptophyta</taxon>
        <taxon>Embryophyta</taxon>
        <taxon>Tracheophyta</taxon>
        <taxon>Spermatophyta</taxon>
        <taxon>Magnoliopsida</taxon>
        <taxon>eudicotyledons</taxon>
        <taxon>Gunneridae</taxon>
        <taxon>Pentapetalae</taxon>
        <taxon>rosids</taxon>
        <taxon>fabids</taxon>
        <taxon>Fabales</taxon>
        <taxon>Fabaceae</taxon>
        <taxon>Papilionoideae</taxon>
        <taxon>50 kb inversion clade</taxon>
        <taxon>NPAAA clade</taxon>
        <taxon>Hologalegina</taxon>
        <taxon>IRL clade</taxon>
        <taxon>Trifolieae</taxon>
        <taxon>Trifolium</taxon>
    </lineage>
</organism>
<dbReference type="AlphaFoldDB" id="A0A2K3KNE9"/>
<dbReference type="GO" id="GO:0061630">
    <property type="term" value="F:ubiquitin protein ligase activity"/>
    <property type="evidence" value="ECO:0007669"/>
    <property type="project" value="UniProtKB-EC"/>
</dbReference>
<reference evidence="10 11" key="1">
    <citation type="journal article" date="2014" name="Am. J. Bot.">
        <title>Genome assembly and annotation for red clover (Trifolium pratense; Fabaceae).</title>
        <authorList>
            <person name="Istvanek J."/>
            <person name="Jaros M."/>
            <person name="Krenek A."/>
            <person name="Repkova J."/>
        </authorList>
    </citation>
    <scope>NUCLEOTIDE SEQUENCE [LARGE SCALE GENOMIC DNA]</scope>
    <source>
        <strain evidence="11">cv. Tatra</strain>
        <tissue evidence="10">Young leaves</tissue>
    </source>
</reference>
<dbReference type="SUPFAM" id="SSF57850">
    <property type="entry name" value="RING/U-box"/>
    <property type="match status" value="1"/>
</dbReference>
<evidence type="ECO:0000256" key="2">
    <source>
        <dbReference type="ARBA" id="ARBA00004906"/>
    </source>
</evidence>
<dbReference type="PANTHER" id="PTHR15710:SF77">
    <property type="entry name" value="RING-H2 FINGER PROTEIN ATL21B"/>
    <property type="match status" value="1"/>
</dbReference>
<dbReference type="EC" id="2.3.2.27" evidence="3"/>
<protein>
    <recommendedName>
        <fullName evidence="3">RING-type E3 ubiquitin transferase</fullName>
        <ecNumber evidence="3">2.3.2.27</ecNumber>
    </recommendedName>
</protein>
<dbReference type="InterPro" id="IPR013083">
    <property type="entry name" value="Znf_RING/FYVE/PHD"/>
</dbReference>
<dbReference type="SMART" id="SM00184">
    <property type="entry name" value="RING"/>
    <property type="match status" value="1"/>
</dbReference>
<gene>
    <name evidence="10" type="ORF">L195_g055820</name>
</gene>
<dbReference type="Proteomes" id="UP000236291">
    <property type="component" value="Unassembled WGS sequence"/>
</dbReference>
<evidence type="ECO:0000256" key="5">
    <source>
        <dbReference type="ARBA" id="ARBA00022771"/>
    </source>
</evidence>
<evidence type="ECO:0000256" key="4">
    <source>
        <dbReference type="ARBA" id="ARBA00022723"/>
    </source>
</evidence>
<keyword evidence="5 8" id="KW-0863">Zinc-finger</keyword>
<dbReference type="STRING" id="57577.A0A2K3KNE9"/>
<keyword evidence="6" id="KW-0833">Ubl conjugation pathway</keyword>
<sequence length="146" mass="16525">DLALITRHLIPKVKQMFGFSDSFQLAIPNTGAPTVDIPLVLNIISQVQQQNGERIIQEVVEEPRARQSERMIPASNEVVSSLKAYSLHRNCSICMERFHDDLEEDGASDEVKVSTMVCGHIFHYSCIVKWLRTSHVCPLCRYAMPV</sequence>
<comment type="pathway">
    <text evidence="2">Protein modification; protein ubiquitination.</text>
</comment>
<dbReference type="InterPro" id="IPR024766">
    <property type="entry name" value="Znf_RING_H2"/>
</dbReference>
<evidence type="ECO:0000256" key="1">
    <source>
        <dbReference type="ARBA" id="ARBA00000900"/>
    </source>
</evidence>
<dbReference type="GO" id="GO:0008270">
    <property type="term" value="F:zinc ion binding"/>
    <property type="evidence" value="ECO:0007669"/>
    <property type="project" value="UniProtKB-KW"/>
</dbReference>
<proteinExistence type="predicted"/>
<dbReference type="EMBL" id="ASHM01103216">
    <property type="protein sequence ID" value="PNX67796.1"/>
    <property type="molecule type" value="Genomic_DNA"/>
</dbReference>
<dbReference type="PROSITE" id="PS50089">
    <property type="entry name" value="ZF_RING_2"/>
    <property type="match status" value="1"/>
</dbReference>
<evidence type="ECO:0000313" key="11">
    <source>
        <dbReference type="Proteomes" id="UP000236291"/>
    </source>
</evidence>
<dbReference type="Gene3D" id="3.30.40.10">
    <property type="entry name" value="Zinc/RING finger domain, C3HC4 (zinc finger)"/>
    <property type="match status" value="1"/>
</dbReference>
<keyword evidence="7" id="KW-0862">Zinc</keyword>
<name>A0A2K3KNE9_TRIPR</name>
<feature type="domain" description="RING-type" evidence="9">
    <location>
        <begin position="91"/>
        <end position="141"/>
    </location>
</feature>
<comment type="caution">
    <text evidence="10">The sequence shown here is derived from an EMBL/GenBank/DDBJ whole genome shotgun (WGS) entry which is preliminary data.</text>
</comment>
<evidence type="ECO:0000256" key="6">
    <source>
        <dbReference type="ARBA" id="ARBA00022786"/>
    </source>
</evidence>
<reference evidence="10 11" key="2">
    <citation type="journal article" date="2017" name="Front. Plant Sci.">
        <title>Gene Classification and Mining of Molecular Markers Useful in Red Clover (Trifolium pratense) Breeding.</title>
        <authorList>
            <person name="Istvanek J."/>
            <person name="Dluhosova J."/>
            <person name="Dluhos P."/>
            <person name="Patkova L."/>
            <person name="Nedelnik J."/>
            <person name="Repkova J."/>
        </authorList>
    </citation>
    <scope>NUCLEOTIDE SEQUENCE [LARGE SCALE GENOMIC DNA]</scope>
    <source>
        <strain evidence="11">cv. Tatra</strain>
        <tissue evidence="10">Young leaves</tissue>
    </source>
</reference>
<dbReference type="GO" id="GO:0005737">
    <property type="term" value="C:cytoplasm"/>
    <property type="evidence" value="ECO:0007669"/>
    <property type="project" value="TreeGrafter"/>
</dbReference>
<dbReference type="PANTHER" id="PTHR15710">
    <property type="entry name" value="E3 UBIQUITIN-PROTEIN LIGASE PRAJA"/>
    <property type="match status" value="1"/>
</dbReference>
<evidence type="ECO:0000256" key="7">
    <source>
        <dbReference type="ARBA" id="ARBA00022833"/>
    </source>
</evidence>
<keyword evidence="4" id="KW-0479">Metal-binding</keyword>